<organism evidence="2">
    <name type="scientific">freshwater metagenome</name>
    <dbReference type="NCBI Taxonomy" id="449393"/>
    <lineage>
        <taxon>unclassified sequences</taxon>
        <taxon>metagenomes</taxon>
        <taxon>ecological metagenomes</taxon>
    </lineage>
</organism>
<evidence type="ECO:0000313" key="2">
    <source>
        <dbReference type="EMBL" id="CAB4730409.1"/>
    </source>
</evidence>
<feature type="region of interest" description="Disordered" evidence="1">
    <location>
        <begin position="112"/>
        <end position="171"/>
    </location>
</feature>
<accession>A0A6J6S7G6</accession>
<feature type="compositionally biased region" description="Basic residues" evidence="1">
    <location>
        <begin position="139"/>
        <end position="149"/>
    </location>
</feature>
<sequence length="171" mass="18345">MSNAFPLAHDLTQLLVGDVQIGIRSACDLGGLGSLSELLLAACAEGLDAERTTVDREVLRRAHAVQLFLFAGLSSLPFEPLDGPSDVLAAIVEHRDAVTRFSLELLARTSSTGARPHSVTAPERLSRRRSTAQPGRPHAGARRALRAHRQTADWRHVRHPAADPSPTPGST</sequence>
<reference evidence="2" key="1">
    <citation type="submission" date="2020-05" db="EMBL/GenBank/DDBJ databases">
        <authorList>
            <person name="Chiriac C."/>
            <person name="Salcher M."/>
            <person name="Ghai R."/>
            <person name="Kavagutti S V."/>
        </authorList>
    </citation>
    <scope>NUCLEOTIDE SEQUENCE</scope>
</reference>
<dbReference type="EMBL" id="CAEZYQ010000002">
    <property type="protein sequence ID" value="CAB4730409.1"/>
    <property type="molecule type" value="Genomic_DNA"/>
</dbReference>
<dbReference type="AlphaFoldDB" id="A0A6J6S7G6"/>
<evidence type="ECO:0000256" key="1">
    <source>
        <dbReference type="SAM" id="MobiDB-lite"/>
    </source>
</evidence>
<name>A0A6J6S7G6_9ZZZZ</name>
<protein>
    <submittedName>
        <fullName evidence="2">Unannotated protein</fullName>
    </submittedName>
</protein>
<proteinExistence type="predicted"/>
<gene>
    <name evidence="2" type="ORF">UFOPK2761_00462</name>
</gene>